<keyword evidence="2" id="KW-1185">Reference proteome</keyword>
<evidence type="ECO:0000313" key="2">
    <source>
        <dbReference type="Proteomes" id="UP000323917"/>
    </source>
</evidence>
<accession>A0A5B9QC78</accession>
<reference evidence="1 2" key="1">
    <citation type="submission" date="2019-08" db="EMBL/GenBank/DDBJ databases">
        <title>Deep-cultivation of Planctomycetes and their phenomic and genomic characterization uncovers novel biology.</title>
        <authorList>
            <person name="Wiegand S."/>
            <person name="Jogler M."/>
            <person name="Boedeker C."/>
            <person name="Pinto D."/>
            <person name="Vollmers J."/>
            <person name="Rivas-Marin E."/>
            <person name="Kohn T."/>
            <person name="Peeters S.H."/>
            <person name="Heuer A."/>
            <person name="Rast P."/>
            <person name="Oberbeckmann S."/>
            <person name="Bunk B."/>
            <person name="Jeske O."/>
            <person name="Meyerdierks A."/>
            <person name="Storesund J.E."/>
            <person name="Kallscheuer N."/>
            <person name="Luecker S."/>
            <person name="Lage O.M."/>
            <person name="Pohl T."/>
            <person name="Merkel B.J."/>
            <person name="Hornburger P."/>
            <person name="Mueller R.-W."/>
            <person name="Bruemmer F."/>
            <person name="Labrenz M."/>
            <person name="Spormann A.M."/>
            <person name="Op den Camp H."/>
            <person name="Overmann J."/>
            <person name="Amann R."/>
            <person name="Jetten M.S.M."/>
            <person name="Mascher T."/>
            <person name="Medema M.H."/>
            <person name="Devos D.P."/>
            <person name="Kaster A.-K."/>
            <person name="Ovreas L."/>
            <person name="Rohde M."/>
            <person name="Galperin M.Y."/>
            <person name="Jogler C."/>
        </authorList>
    </citation>
    <scope>NUCLEOTIDE SEQUENCE [LARGE SCALE GENOMIC DNA]</scope>
    <source>
        <strain evidence="1 2">Pr1d</strain>
    </source>
</reference>
<dbReference type="KEGG" id="bgok:Pr1d_26870"/>
<protein>
    <submittedName>
        <fullName evidence="1">Uncharacterized protein</fullName>
    </submittedName>
</protein>
<dbReference type="EMBL" id="CP042913">
    <property type="protein sequence ID" value="QEG35389.1"/>
    <property type="molecule type" value="Genomic_DNA"/>
</dbReference>
<proteinExistence type="predicted"/>
<dbReference type="AlphaFoldDB" id="A0A5B9QC78"/>
<name>A0A5B9QC78_9BACT</name>
<evidence type="ECO:0000313" key="1">
    <source>
        <dbReference type="EMBL" id="QEG35389.1"/>
    </source>
</evidence>
<organism evidence="1 2">
    <name type="scientific">Bythopirellula goksoeyrii</name>
    <dbReference type="NCBI Taxonomy" id="1400387"/>
    <lineage>
        <taxon>Bacteria</taxon>
        <taxon>Pseudomonadati</taxon>
        <taxon>Planctomycetota</taxon>
        <taxon>Planctomycetia</taxon>
        <taxon>Pirellulales</taxon>
        <taxon>Lacipirellulaceae</taxon>
        <taxon>Bythopirellula</taxon>
    </lineage>
</organism>
<sequence>MPASRTAVDSIGREKYLRAARNIVYRHSRAPGIFVLRLFSKLLLFLAACSIGTNWVCAQRVQFPTQVPSYDVTPPGYTPPSLSPTAPQITPTFDPYANPNLGAPPPDIPYTVSPQFAQPQQYGQPVLPQATPPVNPGVPQQGGSLYPNGMPYQWESNTYQYGNSDGTVAHLQRLMQQISLEQTYIYSNGSADGFSVNRTELAATFGVPIFYNPETPLLITPGFAFNWWGGPKVPGADLPPRVYDAYIDGAWHPQFSQFCSADLGLRTGVWTDFNNWNDAIRIMGRGLGNIALSPQFNLIGGVWYLDRNSVKLLPAGGVHWRPGGLWDFYLVFPNPKIRRRFTTFGASQSWIYFAGEYGGGRWAVEREVGDDNVDYNDIRAIFGIEWETQTQMRGHLEIAYVFDREIIYAQTPTPTLNLDDSIMFRGGFDF</sequence>
<gene>
    <name evidence="1" type="ORF">Pr1d_26870</name>
</gene>
<dbReference type="Proteomes" id="UP000323917">
    <property type="component" value="Chromosome"/>
</dbReference>